<name>A0ABU2DPB1_9MICC</name>
<feature type="region of interest" description="Disordered" evidence="1">
    <location>
        <begin position="369"/>
        <end position="392"/>
    </location>
</feature>
<proteinExistence type="predicted"/>
<keyword evidence="4" id="KW-0436">Ligase</keyword>
<reference evidence="4 5" key="1">
    <citation type="submission" date="2023-09" db="EMBL/GenBank/DDBJ databases">
        <title>Description of three actinobacteria isolated from air of manufacturing shop in a pharmaceutical factory.</title>
        <authorList>
            <person name="Zhang D.-F."/>
        </authorList>
    </citation>
    <scope>NUCLEOTIDE SEQUENCE [LARGE SCALE GENOMIC DNA]</scope>
    <source>
        <strain evidence="4 5">LY-0111</strain>
    </source>
</reference>
<dbReference type="RefSeq" id="WP_310547325.1">
    <property type="nucleotide sequence ID" value="NZ_JAVKGR010000001.1"/>
</dbReference>
<dbReference type="Pfam" id="PF13193">
    <property type="entry name" value="AMP-binding_C"/>
    <property type="match status" value="1"/>
</dbReference>
<dbReference type="InterPro" id="IPR050237">
    <property type="entry name" value="ATP-dep_AMP-bd_enzyme"/>
</dbReference>
<organism evidence="4 5">
    <name type="scientific">Nesterenkonia aerolata</name>
    <dbReference type="NCBI Taxonomy" id="3074079"/>
    <lineage>
        <taxon>Bacteria</taxon>
        <taxon>Bacillati</taxon>
        <taxon>Actinomycetota</taxon>
        <taxon>Actinomycetes</taxon>
        <taxon>Micrococcales</taxon>
        <taxon>Micrococcaceae</taxon>
        <taxon>Nesterenkonia</taxon>
    </lineage>
</organism>
<protein>
    <submittedName>
        <fullName evidence="4">Fatty acid--CoA ligase family protein</fullName>
    </submittedName>
</protein>
<gene>
    <name evidence="4" type="ORF">RIL96_02040</name>
</gene>
<dbReference type="PANTHER" id="PTHR43767:SF1">
    <property type="entry name" value="NONRIBOSOMAL PEPTIDE SYNTHASE PES1 (EUROFUNG)-RELATED"/>
    <property type="match status" value="1"/>
</dbReference>
<dbReference type="SUPFAM" id="SSF56801">
    <property type="entry name" value="Acetyl-CoA synthetase-like"/>
    <property type="match status" value="1"/>
</dbReference>
<dbReference type="EMBL" id="JAVKGR010000001">
    <property type="protein sequence ID" value="MDR8018348.1"/>
    <property type="molecule type" value="Genomic_DNA"/>
</dbReference>
<dbReference type="Gene3D" id="3.30.300.30">
    <property type="match status" value="1"/>
</dbReference>
<dbReference type="InterPro" id="IPR000873">
    <property type="entry name" value="AMP-dep_synth/lig_dom"/>
</dbReference>
<evidence type="ECO:0000313" key="5">
    <source>
        <dbReference type="Proteomes" id="UP001251870"/>
    </source>
</evidence>
<feature type="domain" description="AMP-dependent synthetase/ligase" evidence="2">
    <location>
        <begin position="46"/>
        <end position="208"/>
    </location>
</feature>
<accession>A0ABU2DPB1</accession>
<dbReference type="InterPro" id="IPR045851">
    <property type="entry name" value="AMP-bd_C_sf"/>
</dbReference>
<dbReference type="Gene3D" id="3.40.50.12780">
    <property type="entry name" value="N-terminal domain of ligase-like"/>
    <property type="match status" value="1"/>
</dbReference>
<evidence type="ECO:0000256" key="1">
    <source>
        <dbReference type="SAM" id="MobiDB-lite"/>
    </source>
</evidence>
<sequence length="392" mass="42030">MITPIREADHRTALRAGLRARAAGEVPLIGDERWSAQHWAQILNDIADRELPEGTAWATFTSGSAARPRVVLRSAASWEVSFATVDALYGLAAKGSERDAVLIPVHPVSSMAVYAAAHAQWRGMEFTTAAGHRLQAEDLDGPTLMHGTPWHLRELVDLMEAGARCSIGSVLIGGAALDPALTARARALGLRTVSYFGAAELSLVAADTGSGMRAVDGVELQICDGVLWVRTPQLALTTLGDGGSWRRQQGWASVGDRAELTEDGTLHLHGRDDDAVLTAGATVVPADVEAVIAAFETVEAVLVLGEPDPLLGQRLVAYVKPRGSTGAHDTPDHEALDHTALIRAVRAQLAPAQWPRHWRIVEHLPRTGSGKVRRLSPEEAAALPRRERSRSR</sequence>
<dbReference type="PANTHER" id="PTHR43767">
    <property type="entry name" value="LONG-CHAIN-FATTY-ACID--COA LIGASE"/>
    <property type="match status" value="1"/>
</dbReference>
<evidence type="ECO:0000259" key="2">
    <source>
        <dbReference type="Pfam" id="PF00501"/>
    </source>
</evidence>
<dbReference type="CDD" id="cd04433">
    <property type="entry name" value="AFD_class_I"/>
    <property type="match status" value="1"/>
</dbReference>
<dbReference type="InterPro" id="IPR025110">
    <property type="entry name" value="AMP-bd_C"/>
</dbReference>
<feature type="domain" description="AMP-binding enzyme C-terminal" evidence="3">
    <location>
        <begin position="288"/>
        <end position="371"/>
    </location>
</feature>
<comment type="caution">
    <text evidence="4">The sequence shown here is derived from an EMBL/GenBank/DDBJ whole genome shotgun (WGS) entry which is preliminary data.</text>
</comment>
<dbReference type="GO" id="GO:0016874">
    <property type="term" value="F:ligase activity"/>
    <property type="evidence" value="ECO:0007669"/>
    <property type="project" value="UniProtKB-KW"/>
</dbReference>
<evidence type="ECO:0000313" key="4">
    <source>
        <dbReference type="EMBL" id="MDR8018348.1"/>
    </source>
</evidence>
<dbReference type="InterPro" id="IPR042099">
    <property type="entry name" value="ANL_N_sf"/>
</dbReference>
<dbReference type="Proteomes" id="UP001251870">
    <property type="component" value="Unassembled WGS sequence"/>
</dbReference>
<keyword evidence="5" id="KW-1185">Reference proteome</keyword>
<evidence type="ECO:0000259" key="3">
    <source>
        <dbReference type="Pfam" id="PF13193"/>
    </source>
</evidence>
<dbReference type="Pfam" id="PF00501">
    <property type="entry name" value="AMP-binding"/>
    <property type="match status" value="1"/>
</dbReference>